<protein>
    <recommendedName>
        <fullName evidence="3">WKF domain-containing protein</fullName>
    </recommendedName>
</protein>
<dbReference type="AlphaFoldDB" id="A0A7H9HYP9"/>
<dbReference type="Proteomes" id="UP000510647">
    <property type="component" value="Chromosome 8"/>
</dbReference>
<dbReference type="PANTHER" id="PTHR22306">
    <property type="entry name" value="CHROMOSOME 7 OPEN READING FRAME 50"/>
    <property type="match status" value="1"/>
</dbReference>
<feature type="domain" description="WKF" evidence="3">
    <location>
        <begin position="97"/>
        <end position="195"/>
    </location>
</feature>
<keyword evidence="1" id="KW-0175">Coiled coil</keyword>
<evidence type="ECO:0000313" key="4">
    <source>
        <dbReference type="EMBL" id="QLQ82551.1"/>
    </source>
</evidence>
<organism evidence="4 5">
    <name type="scientific">Torulaspora globosa</name>
    <dbReference type="NCBI Taxonomy" id="48254"/>
    <lineage>
        <taxon>Eukaryota</taxon>
        <taxon>Fungi</taxon>
        <taxon>Dikarya</taxon>
        <taxon>Ascomycota</taxon>
        <taxon>Saccharomycotina</taxon>
        <taxon>Saccharomycetes</taxon>
        <taxon>Saccharomycetales</taxon>
        <taxon>Saccharomycetaceae</taxon>
        <taxon>Torulaspora</taxon>
    </lineage>
</organism>
<dbReference type="EMBL" id="CP059274">
    <property type="protein sequence ID" value="QLQ82551.1"/>
    <property type="molecule type" value="Genomic_DNA"/>
</dbReference>
<gene>
    <name evidence="4" type="ORF">HG537_0H03140</name>
</gene>
<name>A0A7H9HYP9_9SACH</name>
<feature type="region of interest" description="Disordered" evidence="2">
    <location>
        <begin position="215"/>
        <end position="250"/>
    </location>
</feature>
<dbReference type="OrthoDB" id="10261563at2759"/>
<proteinExistence type="predicted"/>
<feature type="compositionally biased region" description="Basic and acidic residues" evidence="2">
    <location>
        <begin position="216"/>
        <end position="244"/>
    </location>
</feature>
<sequence>MSSQHIPAWQRIKIRQTQIDENKAEADFDEEDPLNITTHLATGSLTRKEKQRLINGDQNINKVAKKKVKTSNRKKEKLAKDLRNEIKRKTVLKDQLRYLIDFYLEKSSEKLPDAIQNLENVKANYLEEKLNKAAGDDNGGVVDVWKFSKQKQNWLIKHFFDVEELPVAYDDLAILYFKDLKGEGLKQSISEKCREKIKEWNDYVQLEMDKINAIVDGKETESEQNKDGDEEEKKTDKTEEEKQELQIPPNRDIAQRCLKLLEAWGSAAELQLLSM</sequence>
<keyword evidence="5" id="KW-1185">Reference proteome</keyword>
<dbReference type="PANTHER" id="PTHR22306:SF2">
    <property type="entry name" value="CHROMOSOME 7 OPEN READING FRAME 50"/>
    <property type="match status" value="1"/>
</dbReference>
<evidence type="ECO:0000256" key="1">
    <source>
        <dbReference type="SAM" id="Coils"/>
    </source>
</evidence>
<evidence type="ECO:0000256" key="2">
    <source>
        <dbReference type="SAM" id="MobiDB-lite"/>
    </source>
</evidence>
<evidence type="ECO:0000313" key="5">
    <source>
        <dbReference type="Proteomes" id="UP000510647"/>
    </source>
</evidence>
<dbReference type="InterPro" id="IPR019327">
    <property type="entry name" value="WKF"/>
</dbReference>
<dbReference type="Pfam" id="PF10180">
    <property type="entry name" value="WKF"/>
    <property type="match status" value="1"/>
</dbReference>
<reference evidence="4 5" key="1">
    <citation type="submission" date="2020-06" db="EMBL/GenBank/DDBJ databases">
        <title>The yeast mating-type switching endonuclease HO is a domesticated member of an unorthodox homing genetic element family.</title>
        <authorList>
            <person name="Coughlan A.Y."/>
            <person name="Lombardi L."/>
            <person name="Braun-Galleani S."/>
            <person name="Martos A.R."/>
            <person name="Galeote V."/>
            <person name="Bigey F."/>
            <person name="Dequin S."/>
            <person name="Byrne K.P."/>
            <person name="Wolfe K.H."/>
        </authorList>
    </citation>
    <scope>NUCLEOTIDE SEQUENCE [LARGE SCALE GENOMIC DNA]</scope>
    <source>
        <strain evidence="4 5">CBS2947</strain>
    </source>
</reference>
<evidence type="ECO:0000259" key="3">
    <source>
        <dbReference type="Pfam" id="PF10180"/>
    </source>
</evidence>
<feature type="coiled-coil region" evidence="1">
    <location>
        <begin position="61"/>
        <end position="124"/>
    </location>
</feature>
<accession>A0A7H9HYP9</accession>